<organism evidence="2 3">
    <name type="scientific">Trachymyrmex septentrionalis</name>
    <dbReference type="NCBI Taxonomy" id="34720"/>
    <lineage>
        <taxon>Eukaryota</taxon>
        <taxon>Metazoa</taxon>
        <taxon>Ecdysozoa</taxon>
        <taxon>Arthropoda</taxon>
        <taxon>Hexapoda</taxon>
        <taxon>Insecta</taxon>
        <taxon>Pterygota</taxon>
        <taxon>Neoptera</taxon>
        <taxon>Endopterygota</taxon>
        <taxon>Hymenoptera</taxon>
        <taxon>Apocrita</taxon>
        <taxon>Aculeata</taxon>
        <taxon>Formicoidea</taxon>
        <taxon>Formicidae</taxon>
        <taxon>Myrmicinae</taxon>
        <taxon>Trachymyrmex</taxon>
    </lineage>
</organism>
<evidence type="ECO:0000313" key="2">
    <source>
        <dbReference type="EMBL" id="KYN39964.1"/>
    </source>
</evidence>
<gene>
    <name evidence="2" type="ORF">ALC56_05732</name>
</gene>
<sequence>MSNYRRGKKRLFESEGFHLHFPTELFLGQVRPKMCRTTSVCSGESTLRRNRGGGRGRGSNGELVRPRPRSANVKKEKIRGSAGTRGVRGFGHGAAAVCP</sequence>
<name>A0A195FJ02_9HYME</name>
<keyword evidence="3" id="KW-1185">Reference proteome</keyword>
<dbReference type="EMBL" id="KQ981560">
    <property type="protein sequence ID" value="KYN39964.1"/>
    <property type="molecule type" value="Genomic_DNA"/>
</dbReference>
<evidence type="ECO:0000313" key="3">
    <source>
        <dbReference type="Proteomes" id="UP000078541"/>
    </source>
</evidence>
<proteinExistence type="predicted"/>
<accession>A0A195FJ02</accession>
<reference evidence="2 3" key="1">
    <citation type="submission" date="2016-03" db="EMBL/GenBank/DDBJ databases">
        <title>Trachymyrmex septentrionalis WGS genome.</title>
        <authorList>
            <person name="Nygaard S."/>
            <person name="Hu H."/>
            <person name="Boomsma J."/>
            <person name="Zhang G."/>
        </authorList>
    </citation>
    <scope>NUCLEOTIDE SEQUENCE [LARGE SCALE GENOMIC DNA]</scope>
    <source>
        <strain evidence="2">Tsep2-gDNA-1</strain>
        <tissue evidence="2">Whole body</tissue>
    </source>
</reference>
<feature type="region of interest" description="Disordered" evidence="1">
    <location>
        <begin position="44"/>
        <end position="99"/>
    </location>
</feature>
<protein>
    <submittedName>
        <fullName evidence="2">Uncharacterized protein</fullName>
    </submittedName>
</protein>
<dbReference type="AlphaFoldDB" id="A0A195FJ02"/>
<dbReference type="Proteomes" id="UP000078541">
    <property type="component" value="Unassembled WGS sequence"/>
</dbReference>
<evidence type="ECO:0000256" key="1">
    <source>
        <dbReference type="SAM" id="MobiDB-lite"/>
    </source>
</evidence>